<sequence length="278" mass="29778">MPEPASLNPNTASAKPVSVDHAQGIPTPSQIEYLTTAYTLQLPSLPFTLTLHQDQNSAGFIAGKVWPSGPLLASHLSTVFSRTPPPCSLRIVELGAGTGVGGLAVSQVLSQHGAPADGGFHSVVLTDLPEALPLLSRNITANPTPPTVHTTAAALPWGSTPPATSLLYPDYLIAADVIYWPQLFTPLVDTLRELAGPQTTVVIAYRKRVPAVEEAFFELFGVHFAFEAVPRGEWGGGEGDWEDAQYYVFRAARRAIPRSGVSDSFAILEMMEMGEVYE</sequence>
<keyword evidence="2" id="KW-1185">Reference proteome</keyword>
<name>A0A4P9VW43_9FUNG</name>
<evidence type="ECO:0000313" key="2">
    <source>
        <dbReference type="Proteomes" id="UP000269721"/>
    </source>
</evidence>
<dbReference type="GO" id="GO:0032259">
    <property type="term" value="P:methylation"/>
    <property type="evidence" value="ECO:0007669"/>
    <property type="project" value="UniProtKB-KW"/>
</dbReference>
<protein>
    <submittedName>
        <fullName evidence="1">Putative methyltransferase-domain-containing protein</fullName>
    </submittedName>
</protein>
<evidence type="ECO:0000313" key="1">
    <source>
        <dbReference type="EMBL" id="RKO83901.1"/>
    </source>
</evidence>
<dbReference type="Pfam" id="PF10294">
    <property type="entry name" value="Methyltransf_16"/>
    <property type="match status" value="1"/>
</dbReference>
<dbReference type="PANTHER" id="PTHR14614:SF109">
    <property type="entry name" value="RIBOSOMAL LYSINE N-METHYLTRANSFERASE 5"/>
    <property type="match status" value="1"/>
</dbReference>
<dbReference type="SUPFAM" id="SSF53335">
    <property type="entry name" value="S-adenosyl-L-methionine-dependent methyltransferases"/>
    <property type="match status" value="1"/>
</dbReference>
<dbReference type="InterPro" id="IPR029063">
    <property type="entry name" value="SAM-dependent_MTases_sf"/>
</dbReference>
<dbReference type="GO" id="GO:0032991">
    <property type="term" value="C:protein-containing complex"/>
    <property type="evidence" value="ECO:0007669"/>
    <property type="project" value="TreeGrafter"/>
</dbReference>
<gene>
    <name evidence="1" type="ORF">BDK51DRAFT_26890</name>
</gene>
<dbReference type="OrthoDB" id="407325at2759"/>
<dbReference type="InterPro" id="IPR019410">
    <property type="entry name" value="Methyltransf_16"/>
</dbReference>
<dbReference type="AlphaFoldDB" id="A0A4P9VW43"/>
<dbReference type="GO" id="GO:0008168">
    <property type="term" value="F:methyltransferase activity"/>
    <property type="evidence" value="ECO:0007669"/>
    <property type="project" value="UniProtKB-KW"/>
</dbReference>
<keyword evidence="1" id="KW-0808">Transferase</keyword>
<organism evidence="1 2">
    <name type="scientific">Blyttiomyces helicus</name>
    <dbReference type="NCBI Taxonomy" id="388810"/>
    <lineage>
        <taxon>Eukaryota</taxon>
        <taxon>Fungi</taxon>
        <taxon>Fungi incertae sedis</taxon>
        <taxon>Chytridiomycota</taxon>
        <taxon>Chytridiomycota incertae sedis</taxon>
        <taxon>Chytridiomycetes</taxon>
        <taxon>Chytridiomycetes incertae sedis</taxon>
        <taxon>Blyttiomyces</taxon>
    </lineage>
</organism>
<dbReference type="EMBL" id="ML000712">
    <property type="protein sequence ID" value="RKO83901.1"/>
    <property type="molecule type" value="Genomic_DNA"/>
</dbReference>
<dbReference type="Proteomes" id="UP000269721">
    <property type="component" value="Unassembled WGS sequence"/>
</dbReference>
<dbReference type="GO" id="GO:0005829">
    <property type="term" value="C:cytosol"/>
    <property type="evidence" value="ECO:0007669"/>
    <property type="project" value="TreeGrafter"/>
</dbReference>
<proteinExistence type="predicted"/>
<dbReference type="PANTHER" id="PTHR14614">
    <property type="entry name" value="HEPATOCELLULAR CARCINOMA-ASSOCIATED ANTIGEN"/>
    <property type="match status" value="1"/>
</dbReference>
<dbReference type="Gene3D" id="3.40.50.150">
    <property type="entry name" value="Vaccinia Virus protein VP39"/>
    <property type="match status" value="1"/>
</dbReference>
<keyword evidence="1" id="KW-0489">Methyltransferase</keyword>
<reference evidence="2" key="1">
    <citation type="journal article" date="2018" name="Nat. Microbiol.">
        <title>Leveraging single-cell genomics to expand the fungal tree of life.</title>
        <authorList>
            <person name="Ahrendt S.R."/>
            <person name="Quandt C.A."/>
            <person name="Ciobanu D."/>
            <person name="Clum A."/>
            <person name="Salamov A."/>
            <person name="Andreopoulos B."/>
            <person name="Cheng J.F."/>
            <person name="Woyke T."/>
            <person name="Pelin A."/>
            <person name="Henrissat B."/>
            <person name="Reynolds N.K."/>
            <person name="Benny G.L."/>
            <person name="Smith M.E."/>
            <person name="James T.Y."/>
            <person name="Grigoriev I.V."/>
        </authorList>
    </citation>
    <scope>NUCLEOTIDE SEQUENCE [LARGE SCALE GENOMIC DNA]</scope>
</reference>
<accession>A0A4P9VW43</accession>